<dbReference type="Proteomes" id="UP000276133">
    <property type="component" value="Unassembled WGS sequence"/>
</dbReference>
<reference evidence="2 3" key="1">
    <citation type="journal article" date="2018" name="Sci. Rep.">
        <title>Genomic signatures of local adaptation to the degree of environmental predictability in rotifers.</title>
        <authorList>
            <person name="Franch-Gras L."/>
            <person name="Hahn C."/>
            <person name="Garcia-Roger E.M."/>
            <person name="Carmona M.J."/>
            <person name="Serra M."/>
            <person name="Gomez A."/>
        </authorList>
    </citation>
    <scope>NUCLEOTIDE SEQUENCE [LARGE SCALE GENOMIC DNA]</scope>
    <source>
        <strain evidence="2">HYR1</strain>
    </source>
</reference>
<sequence>MKCQITKIWLITPNVVDVLQFIQSNCLAYLFSSLSSDCAKLRMLAYGSLFRFVSHLENSRVYCKNIILYVIDLLRNSLDKENQRVSSVISVFLAETVSIIVEPGHKLYKPLVSFYLLKPVLDLANVPEFYKFFNSSSLEFREERRWIMTVLVSGIRSSLEYRLYQKRFIYRQLLSIYESKMSDNDLKSLILDLLIKTCESKYALIDLVKKHFFIIWLSSVLNSLLIDEKKIFLFIKMLSIYNLVWKQLGAVGADERLPLGFLNQMLALGKIIKAKLSSSGVKFEEMFKWENSDDEQQRCVLEGFFKASDCVMREISKYEIGHRDEMLSLSETIETSERKIQNGELDNYSDLVSFVVSRKRTGETCSQIFWCQMED</sequence>
<evidence type="ECO:0000313" key="2">
    <source>
        <dbReference type="EMBL" id="RNA27971.1"/>
    </source>
</evidence>
<protein>
    <submittedName>
        <fullName evidence="2">Nucleolar pre-ribosomal-associated 1</fullName>
    </submittedName>
</protein>
<dbReference type="PANTHER" id="PTHR13500:SF0">
    <property type="entry name" value="NUCLEOLAR PRE-RIBOSOMAL-ASSOCIATED PROTEIN 1"/>
    <property type="match status" value="1"/>
</dbReference>
<dbReference type="GO" id="GO:0000463">
    <property type="term" value="P:maturation of LSU-rRNA from tricistronic rRNA transcript (SSU-rRNA, 5.8S rRNA, LSU-rRNA)"/>
    <property type="evidence" value="ECO:0007669"/>
    <property type="project" value="TreeGrafter"/>
</dbReference>
<dbReference type="STRING" id="10195.A0A3M7RWM6"/>
<comment type="caution">
    <text evidence="2">The sequence shown here is derived from an EMBL/GenBank/DDBJ whole genome shotgun (WGS) entry which is preliminary data.</text>
</comment>
<evidence type="ECO:0000259" key="1">
    <source>
        <dbReference type="Pfam" id="PF16201"/>
    </source>
</evidence>
<dbReference type="GO" id="GO:0000466">
    <property type="term" value="P:maturation of 5.8S rRNA from tricistronic rRNA transcript (SSU-rRNA, 5.8S rRNA, LSU-rRNA)"/>
    <property type="evidence" value="ECO:0007669"/>
    <property type="project" value="TreeGrafter"/>
</dbReference>
<dbReference type="AlphaFoldDB" id="A0A3M7RWM6"/>
<dbReference type="InterPro" id="IPR032436">
    <property type="entry name" value="URB1_C"/>
</dbReference>
<dbReference type="GO" id="GO:0005730">
    <property type="term" value="C:nucleolus"/>
    <property type="evidence" value="ECO:0007669"/>
    <property type="project" value="TreeGrafter"/>
</dbReference>
<dbReference type="InterPro" id="IPR039844">
    <property type="entry name" value="URB1"/>
</dbReference>
<accession>A0A3M7RWM6</accession>
<dbReference type="OrthoDB" id="72892at2759"/>
<gene>
    <name evidence="2" type="ORF">BpHYR1_036924</name>
</gene>
<dbReference type="EMBL" id="REGN01002462">
    <property type="protein sequence ID" value="RNA27971.1"/>
    <property type="molecule type" value="Genomic_DNA"/>
</dbReference>
<name>A0A3M7RWM6_BRAPC</name>
<dbReference type="PANTHER" id="PTHR13500">
    <property type="entry name" value="NUCLEOLAR PRERIBOSOMAL-ASSOCIATED PROTEIN 1"/>
    <property type="match status" value="1"/>
</dbReference>
<feature type="domain" description="URB1 C-terminal" evidence="1">
    <location>
        <begin position="27"/>
        <end position="216"/>
    </location>
</feature>
<keyword evidence="3" id="KW-1185">Reference proteome</keyword>
<dbReference type="Pfam" id="PF16201">
    <property type="entry name" value="NopRA1"/>
    <property type="match status" value="1"/>
</dbReference>
<organism evidence="2 3">
    <name type="scientific">Brachionus plicatilis</name>
    <name type="common">Marine rotifer</name>
    <name type="synonym">Brachionus muelleri</name>
    <dbReference type="NCBI Taxonomy" id="10195"/>
    <lineage>
        <taxon>Eukaryota</taxon>
        <taxon>Metazoa</taxon>
        <taxon>Spiralia</taxon>
        <taxon>Gnathifera</taxon>
        <taxon>Rotifera</taxon>
        <taxon>Eurotatoria</taxon>
        <taxon>Monogononta</taxon>
        <taxon>Pseudotrocha</taxon>
        <taxon>Ploima</taxon>
        <taxon>Brachionidae</taxon>
        <taxon>Brachionus</taxon>
    </lineage>
</organism>
<evidence type="ECO:0000313" key="3">
    <source>
        <dbReference type="Proteomes" id="UP000276133"/>
    </source>
</evidence>
<proteinExistence type="predicted"/>